<evidence type="ECO:0000313" key="2">
    <source>
        <dbReference type="Proteomes" id="UP000006697"/>
    </source>
</evidence>
<dbReference type="STRING" id="204773.HEAR2723"/>
<reference evidence="1 2" key="1">
    <citation type="journal article" date="2007" name="PLoS Genet.">
        <title>A tale of two oxidation states: bacterial colonization of arsenic-rich environments.</title>
        <authorList>
            <person name="Muller D."/>
            <person name="Medigue C."/>
            <person name="Koechler S."/>
            <person name="Barbe V."/>
            <person name="Barakat M."/>
            <person name="Talla E."/>
            <person name="Bonnefoy V."/>
            <person name="Krin E."/>
            <person name="Arsene-Ploetze F."/>
            <person name="Carapito C."/>
            <person name="Chandler M."/>
            <person name="Cournoyer B."/>
            <person name="Cruveiller S."/>
            <person name="Dossat C."/>
            <person name="Duval S."/>
            <person name="Heymann M."/>
            <person name="Leize E."/>
            <person name="Lieutaud A."/>
            <person name="Lievremont D."/>
            <person name="Makita Y."/>
            <person name="Mangenot S."/>
            <person name="Nitschke W."/>
            <person name="Ortet P."/>
            <person name="Perdrial N."/>
            <person name="Schoepp B."/>
            <person name="Siguier N."/>
            <person name="Simeonova D.D."/>
            <person name="Rouy Z."/>
            <person name="Segurens B."/>
            <person name="Turlin E."/>
            <person name="Vallenet D."/>
            <person name="Van Dorsselaer A."/>
            <person name="Weiss S."/>
            <person name="Weissenbach J."/>
            <person name="Lett M.C."/>
            <person name="Danchin A."/>
            <person name="Bertin P.N."/>
        </authorList>
    </citation>
    <scope>NUCLEOTIDE SEQUENCE [LARGE SCALE GENOMIC DNA]</scope>
    <source>
        <strain evidence="2">ULPAs1</strain>
    </source>
</reference>
<dbReference type="Pfam" id="PF00378">
    <property type="entry name" value="ECH_1"/>
    <property type="match status" value="1"/>
</dbReference>
<gene>
    <name evidence="1" type="ordered locus">HEAR2723</name>
</gene>
<protein>
    <submittedName>
        <fullName evidence="1">Enoyl-CoA hydratase</fullName>
        <ecNumber evidence="1">4.2.1.17</ecNumber>
    </submittedName>
</protein>
<dbReference type="CDD" id="cd06558">
    <property type="entry name" value="crotonase-like"/>
    <property type="match status" value="1"/>
</dbReference>
<dbReference type="Proteomes" id="UP000006697">
    <property type="component" value="Chromosome"/>
</dbReference>
<dbReference type="SUPFAM" id="SSF52096">
    <property type="entry name" value="ClpP/crotonase"/>
    <property type="match status" value="1"/>
</dbReference>
<keyword evidence="2" id="KW-1185">Reference proteome</keyword>
<dbReference type="GO" id="GO:0006635">
    <property type="term" value="P:fatty acid beta-oxidation"/>
    <property type="evidence" value="ECO:0007669"/>
    <property type="project" value="TreeGrafter"/>
</dbReference>
<dbReference type="OrthoDB" id="9148881at2"/>
<keyword evidence="1" id="KW-0456">Lyase</keyword>
<dbReference type="Gene3D" id="3.90.226.10">
    <property type="entry name" value="2-enoyl-CoA Hydratase, Chain A, domain 1"/>
    <property type="match status" value="1"/>
</dbReference>
<dbReference type="EMBL" id="CU207211">
    <property type="protein sequence ID" value="CAL62843.1"/>
    <property type="molecule type" value="Genomic_DNA"/>
</dbReference>
<dbReference type="KEGG" id="har:HEAR2723"/>
<dbReference type="InterPro" id="IPR029045">
    <property type="entry name" value="ClpP/crotonase-like_dom_sf"/>
</dbReference>
<evidence type="ECO:0000313" key="1">
    <source>
        <dbReference type="EMBL" id="CAL62843.1"/>
    </source>
</evidence>
<sequence length="264" mass="28065">MSEPEKTGEGRVHLAIQDGIAAILFDRPQARNAMTWAMYTELGAICERIRADQSIRVTTFRGAGGEAFVAGTDIEQFRNFSSGEDGIAYERIVDERIGQIEALPMPTLAIVDGWAIGGGLAIAAACDFRIATPASRFGIPIARTLGNCLSMANIARVVAAFGVGRAKRILLLAEVLAADELLAAGFVTEVVEAAVLDATADALCKKLASNAPITMGVSKEAIRRLTQAGLPDGEDLIRACYGSSDFKIGVHAFLEKQRPLWSGN</sequence>
<dbReference type="NCBIfam" id="NF004796">
    <property type="entry name" value="PRK06144.1"/>
    <property type="match status" value="1"/>
</dbReference>
<dbReference type="InterPro" id="IPR001753">
    <property type="entry name" value="Enoyl-CoA_hydra/iso"/>
</dbReference>
<dbReference type="PANTHER" id="PTHR11941:SF54">
    <property type="entry name" value="ENOYL-COA HYDRATASE, MITOCHONDRIAL"/>
    <property type="match status" value="1"/>
</dbReference>
<name>A4G8K6_HERAR</name>
<dbReference type="eggNOG" id="COG1024">
    <property type="taxonomic scope" value="Bacteria"/>
</dbReference>
<accession>A4G8K6</accession>
<dbReference type="HOGENOM" id="CLU_009834_7_3_4"/>
<proteinExistence type="predicted"/>
<dbReference type="PANTHER" id="PTHR11941">
    <property type="entry name" value="ENOYL-COA HYDRATASE-RELATED"/>
    <property type="match status" value="1"/>
</dbReference>
<dbReference type="EC" id="4.2.1.17" evidence="1"/>
<dbReference type="AlphaFoldDB" id="A4G8K6"/>
<organism evidence="1 2">
    <name type="scientific">Herminiimonas arsenicoxydans</name>
    <dbReference type="NCBI Taxonomy" id="204773"/>
    <lineage>
        <taxon>Bacteria</taxon>
        <taxon>Pseudomonadati</taxon>
        <taxon>Pseudomonadota</taxon>
        <taxon>Betaproteobacteria</taxon>
        <taxon>Burkholderiales</taxon>
        <taxon>Oxalobacteraceae</taxon>
        <taxon>Herminiimonas</taxon>
    </lineage>
</organism>
<dbReference type="GO" id="GO:0004300">
    <property type="term" value="F:enoyl-CoA hydratase activity"/>
    <property type="evidence" value="ECO:0007669"/>
    <property type="project" value="UniProtKB-EC"/>
</dbReference>